<dbReference type="STRING" id="1413211.U473_09020"/>
<dbReference type="Proteomes" id="UP000070352">
    <property type="component" value="Unassembled WGS sequence"/>
</dbReference>
<dbReference type="Gene3D" id="3.40.50.1820">
    <property type="entry name" value="alpha/beta hydrolase"/>
    <property type="match status" value="1"/>
</dbReference>
<feature type="domain" description="AB hydrolase-1" evidence="4">
    <location>
        <begin position="19"/>
        <end position="255"/>
    </location>
</feature>
<protein>
    <recommendedName>
        <fullName evidence="3">Putative 2-succinyl-6-hydroxy-2,4-cyclohexadiene-1-carboxylate synthase</fullName>
        <shortName evidence="3">SHCHC synthase</shortName>
        <ecNumber evidence="3">4.2.99.20</ecNumber>
    </recommendedName>
</protein>
<evidence type="ECO:0000256" key="2">
    <source>
        <dbReference type="ARBA" id="ARBA00023239"/>
    </source>
</evidence>
<dbReference type="RefSeq" id="WP_068725475.1">
    <property type="nucleotide sequence ID" value="NZ_LSKU01000001.1"/>
</dbReference>
<dbReference type="PRINTS" id="PR00111">
    <property type="entry name" value="ABHYDROLASE"/>
</dbReference>
<dbReference type="GO" id="GO:0009234">
    <property type="term" value="P:menaquinone biosynthetic process"/>
    <property type="evidence" value="ECO:0007669"/>
    <property type="project" value="UniProtKB-UniRule"/>
</dbReference>
<dbReference type="AlphaFoldDB" id="A0A135L5E4"/>
<dbReference type="Pfam" id="PF00561">
    <property type="entry name" value="Abhydrolase_1"/>
    <property type="match status" value="1"/>
</dbReference>
<dbReference type="OrthoDB" id="9808398at2"/>
<dbReference type="GO" id="GO:0070205">
    <property type="term" value="F:2-succinyl-6-hydroxy-2,4-cyclohexadiene-1-carboxylate synthase activity"/>
    <property type="evidence" value="ECO:0007669"/>
    <property type="project" value="UniProtKB-UniRule"/>
</dbReference>
<gene>
    <name evidence="3" type="primary">menH</name>
    <name evidence="5" type="ORF">U473_09020</name>
</gene>
<dbReference type="SUPFAM" id="SSF53474">
    <property type="entry name" value="alpha/beta-Hydrolases"/>
    <property type="match status" value="1"/>
</dbReference>
<dbReference type="UniPathway" id="UPA00079"/>
<keyword evidence="6" id="KW-1185">Reference proteome</keyword>
<sequence length="279" mass="32158">MRIEVNQIYYHVKVVGQGPTLMLLHGFTGSMENWEPLIQALSPFYQLVLVDILGHGQSDSPSDPNHYDIEQICDDLIQILTELKLDKIHLLGYSMGGRLALTFAIKYPDRVFSLILESASPGIDSKEEREERRNKDRILADFIEEKGIEAFVDYWENIPLFSTQKQLPLDLQQRIRSNRLKNNPLGLANSLRGMGTGQQPSWWDHLSQFELPVLIITGEKDEKFCRIGQQMANRLRDSKHIIVEHAGHTVHLEQPAQYINILKNHLALHKTKEDYYNGY</sequence>
<dbReference type="PANTHER" id="PTHR42916:SF1">
    <property type="entry name" value="PROTEIN PHYLLO, CHLOROPLASTIC"/>
    <property type="match status" value="1"/>
</dbReference>
<dbReference type="EC" id="4.2.99.20" evidence="3"/>
<evidence type="ECO:0000313" key="6">
    <source>
        <dbReference type="Proteomes" id="UP000070352"/>
    </source>
</evidence>
<reference evidence="5 6" key="1">
    <citation type="submission" date="2016-02" db="EMBL/GenBank/DDBJ databases">
        <title>Draft Genome for Tepidibacillus decaturensis nov. sp. Strain Z9, an Anaerobic, Moderately Thermophilic and Heterotrophic Bacterium from Deep Subsurface of the Illinois Basin, USA.</title>
        <authorList>
            <person name="Dong Y."/>
            <person name="Chang J.Y."/>
            <person name="Sanford R."/>
            <person name="Fouke B.W."/>
        </authorList>
    </citation>
    <scope>NUCLEOTIDE SEQUENCE [LARGE SCALE GENOMIC DNA]</scope>
    <source>
        <strain evidence="5 6">Z9</strain>
    </source>
</reference>
<evidence type="ECO:0000256" key="3">
    <source>
        <dbReference type="HAMAP-Rule" id="MF_01660"/>
    </source>
</evidence>
<evidence type="ECO:0000256" key="1">
    <source>
        <dbReference type="ARBA" id="ARBA00022428"/>
    </source>
</evidence>
<evidence type="ECO:0000259" key="4">
    <source>
        <dbReference type="Pfam" id="PF00561"/>
    </source>
</evidence>
<accession>A0A135L5E4</accession>
<comment type="subunit">
    <text evidence="3">Monomer.</text>
</comment>
<dbReference type="HAMAP" id="MF_01660">
    <property type="entry name" value="MenH"/>
    <property type="match status" value="1"/>
</dbReference>
<comment type="pathway">
    <text evidence="3">Quinol/quinone metabolism; menaquinone biosynthesis.</text>
</comment>
<organism evidence="5 6">
    <name type="scientific">Tepidibacillus decaturensis</name>
    <dbReference type="NCBI Taxonomy" id="1413211"/>
    <lineage>
        <taxon>Bacteria</taxon>
        <taxon>Bacillati</taxon>
        <taxon>Bacillota</taxon>
        <taxon>Bacilli</taxon>
        <taxon>Bacillales</taxon>
        <taxon>Bacillaceae</taxon>
        <taxon>Tepidibacillus</taxon>
    </lineage>
</organism>
<dbReference type="InterPro" id="IPR029058">
    <property type="entry name" value="AB_hydrolase_fold"/>
</dbReference>
<dbReference type="PANTHER" id="PTHR42916">
    <property type="entry name" value="2-SUCCINYL-5-ENOLPYRUVYL-6-HYDROXY-3-CYCLOHEXENE-1-CARBOXYLATE SYNTHASE"/>
    <property type="match status" value="1"/>
</dbReference>
<name>A0A135L5E4_9BACI</name>
<comment type="function">
    <text evidence="3">Catalyzes a proton abstraction reaction that results in 2,5-elimination of pyruvate from 2-succinyl-5-enolpyruvyl-6-hydroxy-3-cyclohexene-1-carboxylate (SEPHCHC) and the formation of 2-succinyl-6-hydroxy-2,4-cyclohexadiene-1-carboxylate (SHCHC).</text>
</comment>
<keyword evidence="2 3" id="KW-0456">Lyase</keyword>
<dbReference type="EMBL" id="LSKU01000001">
    <property type="protein sequence ID" value="KXG44127.1"/>
    <property type="molecule type" value="Genomic_DNA"/>
</dbReference>
<proteinExistence type="inferred from homology"/>
<dbReference type="NCBIfam" id="TIGR03695">
    <property type="entry name" value="menH_SHCHC"/>
    <property type="match status" value="1"/>
</dbReference>
<keyword evidence="1 3" id="KW-0474">Menaquinone biosynthesis</keyword>
<comment type="catalytic activity">
    <reaction evidence="3">
        <text>5-enolpyruvoyl-6-hydroxy-2-succinyl-cyclohex-3-ene-1-carboxylate = (1R,6R)-6-hydroxy-2-succinyl-cyclohexa-2,4-diene-1-carboxylate + pyruvate</text>
        <dbReference type="Rhea" id="RHEA:25597"/>
        <dbReference type="ChEBI" id="CHEBI:15361"/>
        <dbReference type="ChEBI" id="CHEBI:58689"/>
        <dbReference type="ChEBI" id="CHEBI:58818"/>
        <dbReference type="EC" id="4.2.99.20"/>
    </reaction>
</comment>
<comment type="similarity">
    <text evidence="3">Belongs to the AB hydrolase superfamily. MenH family.</text>
</comment>
<dbReference type="InterPro" id="IPR022485">
    <property type="entry name" value="SHCHC_synthase_MenH"/>
</dbReference>
<evidence type="ECO:0000313" key="5">
    <source>
        <dbReference type="EMBL" id="KXG44127.1"/>
    </source>
</evidence>
<dbReference type="UniPathway" id="UPA01057">
    <property type="reaction ID" value="UER00900"/>
</dbReference>
<dbReference type="InterPro" id="IPR000073">
    <property type="entry name" value="AB_hydrolase_1"/>
</dbReference>
<comment type="caution">
    <text evidence="5">The sequence shown here is derived from an EMBL/GenBank/DDBJ whole genome shotgun (WGS) entry which is preliminary data.</text>
</comment>
<comment type="pathway">
    <text evidence="3">Quinol/quinone metabolism; 1,4-dihydroxy-2-naphthoate biosynthesis; 1,4-dihydroxy-2-naphthoate from chorismate: step 3/7.</text>
</comment>